<accession>A0A2T4UMR6</accession>
<comment type="caution">
    <text evidence="4">The sequence shown here is derived from an EMBL/GenBank/DDBJ whole genome shotgun (WGS) entry which is preliminary data.</text>
</comment>
<dbReference type="InterPro" id="IPR046348">
    <property type="entry name" value="SIS_dom_sf"/>
</dbReference>
<organism evidence="4 5">
    <name type="scientific">Paraconexibacter algicola</name>
    <dbReference type="NCBI Taxonomy" id="2133960"/>
    <lineage>
        <taxon>Bacteria</taxon>
        <taxon>Bacillati</taxon>
        <taxon>Actinomycetota</taxon>
        <taxon>Thermoleophilia</taxon>
        <taxon>Solirubrobacterales</taxon>
        <taxon>Paraconexibacteraceae</taxon>
        <taxon>Paraconexibacter</taxon>
    </lineage>
</organism>
<dbReference type="Proteomes" id="UP000240739">
    <property type="component" value="Unassembled WGS sequence"/>
</dbReference>
<keyword evidence="2 4" id="KW-0413">Isomerase</keyword>
<dbReference type="SUPFAM" id="SSF53697">
    <property type="entry name" value="SIS domain"/>
    <property type="match status" value="1"/>
</dbReference>
<proteinExistence type="inferred from homology"/>
<dbReference type="EMBL" id="PYYB01000001">
    <property type="protein sequence ID" value="PTL60546.1"/>
    <property type="molecule type" value="Genomic_DNA"/>
</dbReference>
<evidence type="ECO:0000256" key="1">
    <source>
        <dbReference type="ARBA" id="ARBA00010523"/>
    </source>
</evidence>
<dbReference type="OrthoDB" id="5241724at2"/>
<dbReference type="InterPro" id="IPR019490">
    <property type="entry name" value="Glu6P/Mann6P_isomerase_C"/>
</dbReference>
<keyword evidence="5" id="KW-1185">Reference proteome</keyword>
<dbReference type="Pfam" id="PF10432">
    <property type="entry name" value="bact-PGI_C"/>
    <property type="match status" value="1"/>
</dbReference>
<evidence type="ECO:0000313" key="5">
    <source>
        <dbReference type="Proteomes" id="UP000240739"/>
    </source>
</evidence>
<evidence type="ECO:0000313" key="4">
    <source>
        <dbReference type="EMBL" id="PTL60546.1"/>
    </source>
</evidence>
<dbReference type="GO" id="GO:1901135">
    <property type="term" value="P:carbohydrate derivative metabolic process"/>
    <property type="evidence" value="ECO:0007669"/>
    <property type="project" value="InterPro"/>
</dbReference>
<comment type="similarity">
    <text evidence="1">Belongs to the PGI/PMI family.</text>
</comment>
<dbReference type="RefSeq" id="WP_107569271.1">
    <property type="nucleotide sequence ID" value="NZ_PYYB01000001.1"/>
</dbReference>
<name>A0A2T4UMR6_9ACTN</name>
<reference evidence="4 5" key="1">
    <citation type="submission" date="2018-03" db="EMBL/GenBank/DDBJ databases">
        <title>Aquarubrobacter algicola gen. nov., sp. nov., a novel actinobacterium isolated from shallow eutrophic lake during the end of cyanobacterial harmful algal blooms.</title>
        <authorList>
            <person name="Chun S.J."/>
        </authorList>
    </citation>
    <scope>NUCLEOTIDE SEQUENCE [LARGE SCALE GENOMIC DNA]</scope>
    <source>
        <strain evidence="4 5">Seoho-28</strain>
    </source>
</reference>
<evidence type="ECO:0000256" key="2">
    <source>
        <dbReference type="ARBA" id="ARBA00023235"/>
    </source>
</evidence>
<evidence type="ECO:0000259" key="3">
    <source>
        <dbReference type="PROSITE" id="PS51464"/>
    </source>
</evidence>
<dbReference type="CDD" id="cd05637">
    <property type="entry name" value="SIS_PGI_PMI_2"/>
    <property type="match status" value="1"/>
</dbReference>
<gene>
    <name evidence="4" type="ORF">C7Y72_13305</name>
</gene>
<dbReference type="AlphaFoldDB" id="A0A2T4UMR6"/>
<dbReference type="NCBIfam" id="TIGR02128">
    <property type="entry name" value="G6PI_arch"/>
    <property type="match status" value="1"/>
</dbReference>
<feature type="domain" description="SIS" evidence="3">
    <location>
        <begin position="40"/>
        <end position="179"/>
    </location>
</feature>
<dbReference type="GO" id="GO:0004476">
    <property type="term" value="F:mannose-6-phosphate isomerase activity"/>
    <property type="evidence" value="ECO:0007669"/>
    <property type="project" value="InterPro"/>
</dbReference>
<dbReference type="GO" id="GO:0004347">
    <property type="term" value="F:glucose-6-phosphate isomerase activity"/>
    <property type="evidence" value="ECO:0007669"/>
    <property type="project" value="InterPro"/>
</dbReference>
<protein>
    <submittedName>
        <fullName evidence="4">Bifunctional phosphoglucose/phosphomannose isomerase</fullName>
    </submittedName>
</protein>
<dbReference type="Gene3D" id="3.40.50.10490">
    <property type="entry name" value="Glucose-6-phosphate isomerase like protein, domain 1"/>
    <property type="match status" value="2"/>
</dbReference>
<dbReference type="GO" id="GO:0097367">
    <property type="term" value="F:carbohydrate derivative binding"/>
    <property type="evidence" value="ECO:0007669"/>
    <property type="project" value="InterPro"/>
</dbReference>
<dbReference type="GO" id="GO:0005975">
    <property type="term" value="P:carbohydrate metabolic process"/>
    <property type="evidence" value="ECO:0007669"/>
    <property type="project" value="InterPro"/>
</dbReference>
<dbReference type="PROSITE" id="PS51464">
    <property type="entry name" value="SIS"/>
    <property type="match status" value="1"/>
</dbReference>
<dbReference type="InterPro" id="IPR001347">
    <property type="entry name" value="SIS_dom"/>
</dbReference>
<sequence>MSTTERTPLDREAVAAVDTTDQVTDVLALPEHLRDALWKAESAGMTGWDSAAGLVVAGMGGAGMGGLLARAILGDHAVRPILTTRDYALPPWTTPDTTVLCTSYSGNTEEVLACYEAAGALGARRVVCTTGGALAKLARKEGVPVIPMAGGLRSRAAVGYMTVAALEVAAQCGAGPRLASDLDVAAEHLEELVDAWGPDGPEDGLAKSLARALHGSVPVIAGCGLTAPVAYRWKSQLNANAKLPAFSHELPELDHNEIQAWEGAAGLGPFGAVFLDDCDSHPRMGGRIELTRQLVAPHATSTHVVSSVGTTAAERVFSLVLLGDLVSLYLAVLRGQDPAPLTSVEQLKGELAAR</sequence>